<protein>
    <submittedName>
        <fullName evidence="1">Uncharacterized protein</fullName>
    </submittedName>
</protein>
<evidence type="ECO:0000313" key="1">
    <source>
        <dbReference type="EMBL" id="HAT1584302.1"/>
    </source>
</evidence>
<gene>
    <name evidence="1" type="ORF">I8Y00_000601</name>
</gene>
<dbReference type="RefSeq" id="WP_042319873.1">
    <property type="nucleotide sequence ID" value="NZ_CABMNX010000001.1"/>
</dbReference>
<name>A0A8H9NRS0_9ENTR</name>
<dbReference type="Proteomes" id="UP000864563">
    <property type="component" value="Unassembled WGS sequence"/>
</dbReference>
<sequence>MVVEDEISPLIALALSEIKNRAARPSDRKPFRFLPAMWVQTRCCCAIVAEYTLVSISDKQDNLFLKQHINFCDSINLIIEKLKDAQDNSGVQTCEFCQFMAKMNRADKHTLNAIVCLDTYADASQYLGLSQKSIYSRLYSILERINVSDKRLFFRWYKYMLIHSTTFRPRGLNIVLSVADFPPGSEMNEMISGR</sequence>
<accession>A0A8H9NRS0</accession>
<dbReference type="OrthoDB" id="6590738at2"/>
<dbReference type="GeneID" id="92973737"/>
<dbReference type="KEGG" id="cfar:CI104_09860"/>
<proteinExistence type="predicted"/>
<reference evidence="1" key="1">
    <citation type="journal article" date="2018" name="Genome Biol.">
        <title>SKESA: strategic k-mer extension for scrupulous assemblies.</title>
        <authorList>
            <person name="Souvorov A."/>
            <person name="Agarwala R."/>
            <person name="Lipman D.J."/>
        </authorList>
    </citation>
    <scope>NUCLEOTIDE SEQUENCE</scope>
    <source>
        <strain evidence="1">YDC697-2</strain>
    </source>
</reference>
<reference evidence="1" key="2">
    <citation type="submission" date="2020-11" db="EMBL/GenBank/DDBJ databases">
        <authorList>
            <consortium name="NCBI Pathogen Detection Project"/>
        </authorList>
    </citation>
    <scope>NUCLEOTIDE SEQUENCE</scope>
    <source>
        <strain evidence="1">YDC697-2</strain>
    </source>
</reference>
<dbReference type="EMBL" id="DACSDU010000002">
    <property type="protein sequence ID" value="HAT1584302.1"/>
    <property type="molecule type" value="Genomic_DNA"/>
</dbReference>
<organism evidence="1">
    <name type="scientific">Citrobacter farmeri</name>
    <dbReference type="NCBI Taxonomy" id="67824"/>
    <lineage>
        <taxon>Bacteria</taxon>
        <taxon>Pseudomonadati</taxon>
        <taxon>Pseudomonadota</taxon>
        <taxon>Gammaproteobacteria</taxon>
        <taxon>Enterobacterales</taxon>
        <taxon>Enterobacteriaceae</taxon>
        <taxon>Citrobacter</taxon>
    </lineage>
</organism>
<comment type="caution">
    <text evidence="1">The sequence shown here is derived from an EMBL/GenBank/DDBJ whole genome shotgun (WGS) entry which is preliminary data.</text>
</comment>
<dbReference type="AlphaFoldDB" id="A0A8H9NRS0"/>